<sequence length="174" mass="20345">MAFTLGSEFETDPMYSDFSFEPDQFPTKNQLEISLSLHEKSSIYIENVIGEDGKYAKNFLGRLEVEMFSNIHRINFIESMHKLLIDVYPQKYDFLGLDKTNALIERGTKKFKHDNTRPKIQAIYIILMFVVGHGFENDLFHQNENIFNSNAHDDDFYMLKSKGFIVRFINALVL</sequence>
<dbReference type="OrthoDB" id="7066697at2"/>
<organism evidence="1 2">
    <name type="scientific">Enterobacter wuhouensis</name>
    <dbReference type="NCBI Taxonomy" id="2529381"/>
    <lineage>
        <taxon>Bacteria</taxon>
        <taxon>Pseudomonadati</taxon>
        <taxon>Pseudomonadota</taxon>
        <taxon>Gammaproteobacteria</taxon>
        <taxon>Enterobacterales</taxon>
        <taxon>Enterobacteriaceae</taxon>
        <taxon>Enterobacter</taxon>
    </lineage>
</organism>
<proteinExistence type="predicted"/>
<accession>A0A4R0FS99</accession>
<evidence type="ECO:0000313" key="2">
    <source>
        <dbReference type="Proteomes" id="UP000291424"/>
    </source>
</evidence>
<dbReference type="EMBL" id="SJOO01000024">
    <property type="protein sequence ID" value="TCB86236.1"/>
    <property type="molecule type" value="Genomic_DNA"/>
</dbReference>
<dbReference type="Proteomes" id="UP000291424">
    <property type="component" value="Unassembled WGS sequence"/>
</dbReference>
<reference evidence="1 2" key="1">
    <citation type="submission" date="2019-02" db="EMBL/GenBank/DDBJ databases">
        <title>The draft genome of Enterobacter spp. strains.</title>
        <authorList>
            <person name="Wang C."/>
            <person name="Feng Y."/>
            <person name="Zong Z."/>
        </authorList>
    </citation>
    <scope>NUCLEOTIDE SEQUENCE [LARGE SCALE GENOMIC DNA]</scope>
    <source>
        <strain evidence="1 2">WCHEW120002</strain>
    </source>
</reference>
<protein>
    <submittedName>
        <fullName evidence="1">Uncharacterized protein</fullName>
    </submittedName>
</protein>
<gene>
    <name evidence="1" type="ORF">E0L20_23510</name>
</gene>
<comment type="caution">
    <text evidence="1">The sequence shown here is derived from an EMBL/GenBank/DDBJ whole genome shotgun (WGS) entry which is preliminary data.</text>
</comment>
<name>A0A4R0FS99_9ENTR</name>
<dbReference type="AlphaFoldDB" id="A0A4R0FS99"/>
<dbReference type="RefSeq" id="WP_131635990.1">
    <property type="nucleotide sequence ID" value="NZ_SJOO01000024.1"/>
</dbReference>
<evidence type="ECO:0000313" key="1">
    <source>
        <dbReference type="EMBL" id="TCB86236.1"/>
    </source>
</evidence>